<accession>A0A511N0M5</accession>
<dbReference type="AlphaFoldDB" id="A0A511N0M5"/>
<protein>
    <submittedName>
        <fullName evidence="1">Uncharacterized protein</fullName>
    </submittedName>
</protein>
<keyword evidence="2" id="KW-1185">Reference proteome</keyword>
<reference evidence="1 2" key="1">
    <citation type="submission" date="2019-07" db="EMBL/GenBank/DDBJ databases">
        <title>Whole genome shotgun sequence of Deinococcus cellulosilyticus NBRC 106333.</title>
        <authorList>
            <person name="Hosoyama A."/>
            <person name="Uohara A."/>
            <person name="Ohji S."/>
            <person name="Ichikawa N."/>
        </authorList>
    </citation>
    <scope>NUCLEOTIDE SEQUENCE [LARGE SCALE GENOMIC DNA]</scope>
    <source>
        <strain evidence="1 2">NBRC 106333</strain>
    </source>
</reference>
<name>A0A511N0M5_DEIC1</name>
<gene>
    <name evidence="1" type="ORF">DC3_20290</name>
</gene>
<comment type="caution">
    <text evidence="1">The sequence shown here is derived from an EMBL/GenBank/DDBJ whole genome shotgun (WGS) entry which is preliminary data.</text>
</comment>
<sequence>MHDFEQCQKELDRCLWMLGHSTAQEGHAHAIQGLRRAYWHIRPYTRQPDDDQPFGQLGSKRMTHRNWATGRWKALELVQLALTDLHTIDNTRPGCCNELAHLIYRAYETL</sequence>
<evidence type="ECO:0000313" key="2">
    <source>
        <dbReference type="Proteomes" id="UP000321306"/>
    </source>
</evidence>
<dbReference type="EMBL" id="BJXB01000007">
    <property type="protein sequence ID" value="GEM46394.1"/>
    <property type="molecule type" value="Genomic_DNA"/>
</dbReference>
<dbReference type="Proteomes" id="UP000321306">
    <property type="component" value="Unassembled WGS sequence"/>
</dbReference>
<evidence type="ECO:0000313" key="1">
    <source>
        <dbReference type="EMBL" id="GEM46394.1"/>
    </source>
</evidence>
<proteinExistence type="predicted"/>
<organism evidence="1 2">
    <name type="scientific">Deinococcus cellulosilyticus (strain DSM 18568 / NBRC 106333 / KACC 11606 / 5516J-15)</name>
    <dbReference type="NCBI Taxonomy" id="1223518"/>
    <lineage>
        <taxon>Bacteria</taxon>
        <taxon>Thermotogati</taxon>
        <taxon>Deinococcota</taxon>
        <taxon>Deinococci</taxon>
        <taxon>Deinococcales</taxon>
        <taxon>Deinococcaceae</taxon>
        <taxon>Deinococcus</taxon>
    </lineage>
</organism>